<comment type="caution">
    <text evidence="1">The sequence shown here is derived from an EMBL/GenBank/DDBJ whole genome shotgun (WGS) entry which is preliminary data.</text>
</comment>
<evidence type="ECO:0000313" key="2">
    <source>
        <dbReference type="Proteomes" id="UP001237448"/>
    </source>
</evidence>
<accession>A0ABU0FQG7</accession>
<reference evidence="1 2" key="1">
    <citation type="submission" date="2023-07" db="EMBL/GenBank/DDBJ databases">
        <title>Genomic Encyclopedia of Type Strains, Phase IV (KMG-IV): sequencing the most valuable type-strain genomes for metagenomic binning, comparative biology and taxonomic classification.</title>
        <authorList>
            <person name="Goeker M."/>
        </authorList>
    </citation>
    <scope>NUCLEOTIDE SEQUENCE [LARGE SCALE GENOMIC DNA]</scope>
    <source>
        <strain evidence="1 2">DSM 5896</strain>
    </source>
</reference>
<dbReference type="EMBL" id="JAUSVK010000001">
    <property type="protein sequence ID" value="MDQ0396303.1"/>
    <property type="molecule type" value="Genomic_DNA"/>
</dbReference>
<protein>
    <submittedName>
        <fullName evidence="1">Nucleic acid-binding protein</fullName>
    </submittedName>
</protein>
<keyword evidence="2" id="KW-1185">Reference proteome</keyword>
<dbReference type="Gene3D" id="3.40.50.1010">
    <property type="entry name" value="5'-nuclease"/>
    <property type="match status" value="1"/>
</dbReference>
<organism evidence="1 2">
    <name type="scientific">Labrys monachus</name>
    <dbReference type="NCBI Taxonomy" id="217067"/>
    <lineage>
        <taxon>Bacteria</taxon>
        <taxon>Pseudomonadati</taxon>
        <taxon>Pseudomonadota</taxon>
        <taxon>Alphaproteobacteria</taxon>
        <taxon>Hyphomicrobiales</taxon>
        <taxon>Xanthobacteraceae</taxon>
        <taxon>Labrys</taxon>
    </lineage>
</organism>
<gene>
    <name evidence="1" type="ORF">J3R73_006095</name>
</gene>
<sequence>MGAARRPNAAIMGRARANGHAVSFADGQIAAIAAVHGFAVATRDTAPFVAAGVPVIDPWLA</sequence>
<name>A0ABU0FQG7_9HYPH</name>
<evidence type="ECO:0000313" key="1">
    <source>
        <dbReference type="EMBL" id="MDQ0396303.1"/>
    </source>
</evidence>
<dbReference type="SUPFAM" id="SSF88723">
    <property type="entry name" value="PIN domain-like"/>
    <property type="match status" value="1"/>
</dbReference>
<dbReference type="RefSeq" id="WP_307437848.1">
    <property type="nucleotide sequence ID" value="NZ_JAUSVK010000001.1"/>
</dbReference>
<dbReference type="Proteomes" id="UP001237448">
    <property type="component" value="Unassembled WGS sequence"/>
</dbReference>
<dbReference type="InterPro" id="IPR029060">
    <property type="entry name" value="PIN-like_dom_sf"/>
</dbReference>
<proteinExistence type="predicted"/>